<name>A0ABV8G1C7_9ACTN</name>
<dbReference type="Proteomes" id="UP001595851">
    <property type="component" value="Unassembled WGS sequence"/>
</dbReference>
<evidence type="ECO:0000313" key="2">
    <source>
        <dbReference type="Proteomes" id="UP001595851"/>
    </source>
</evidence>
<proteinExistence type="predicted"/>
<protein>
    <submittedName>
        <fullName evidence="1">Uncharacterized protein</fullName>
    </submittedName>
</protein>
<accession>A0ABV8G1C7</accession>
<keyword evidence="2" id="KW-1185">Reference proteome</keyword>
<sequence>MPHMICPKCKGACGEHKTIIVEKKDGSREQKVVWEACKRCSGQGAVRSD</sequence>
<dbReference type="EMBL" id="JBHSBI010000005">
    <property type="protein sequence ID" value="MFC4007802.1"/>
    <property type="molecule type" value="Genomic_DNA"/>
</dbReference>
<evidence type="ECO:0000313" key="1">
    <source>
        <dbReference type="EMBL" id="MFC4007802.1"/>
    </source>
</evidence>
<gene>
    <name evidence="1" type="ORF">ACFOY2_11250</name>
</gene>
<comment type="caution">
    <text evidence="1">The sequence shown here is derived from an EMBL/GenBank/DDBJ whole genome shotgun (WGS) entry which is preliminary data.</text>
</comment>
<reference evidence="2" key="1">
    <citation type="journal article" date="2019" name="Int. J. Syst. Evol. Microbiol.">
        <title>The Global Catalogue of Microorganisms (GCM) 10K type strain sequencing project: providing services to taxonomists for standard genome sequencing and annotation.</title>
        <authorList>
            <consortium name="The Broad Institute Genomics Platform"/>
            <consortium name="The Broad Institute Genome Sequencing Center for Infectious Disease"/>
            <person name="Wu L."/>
            <person name="Ma J."/>
        </authorList>
    </citation>
    <scope>NUCLEOTIDE SEQUENCE [LARGE SCALE GENOMIC DNA]</scope>
    <source>
        <strain evidence="2">TBRC 1276</strain>
    </source>
</reference>
<dbReference type="RefSeq" id="WP_379527909.1">
    <property type="nucleotide sequence ID" value="NZ_JBHSBI010000005.1"/>
</dbReference>
<organism evidence="1 2">
    <name type="scientific">Nonomuraea purpurea</name>
    <dbReference type="NCBI Taxonomy" id="1849276"/>
    <lineage>
        <taxon>Bacteria</taxon>
        <taxon>Bacillati</taxon>
        <taxon>Actinomycetota</taxon>
        <taxon>Actinomycetes</taxon>
        <taxon>Streptosporangiales</taxon>
        <taxon>Streptosporangiaceae</taxon>
        <taxon>Nonomuraea</taxon>
    </lineage>
</organism>